<dbReference type="EMBL" id="KZ346044">
    <property type="protein sequence ID" value="PIO71132.1"/>
    <property type="molecule type" value="Genomic_DNA"/>
</dbReference>
<dbReference type="AlphaFoldDB" id="A0A2G9UN29"/>
<accession>A0A2G9UN29</accession>
<feature type="non-terminal residue" evidence="2">
    <location>
        <position position="1"/>
    </location>
</feature>
<feature type="region of interest" description="Disordered" evidence="1">
    <location>
        <begin position="1"/>
        <end position="41"/>
    </location>
</feature>
<name>A0A2G9UN29_TELCI</name>
<keyword evidence="3" id="KW-1185">Reference proteome</keyword>
<proteinExistence type="predicted"/>
<reference evidence="2 3" key="1">
    <citation type="submission" date="2015-09" db="EMBL/GenBank/DDBJ databases">
        <title>Draft genome of the parasitic nematode Teladorsagia circumcincta isolate WARC Sus (inbred).</title>
        <authorList>
            <person name="Mitreva M."/>
        </authorList>
    </citation>
    <scope>NUCLEOTIDE SEQUENCE [LARGE SCALE GENOMIC DNA]</scope>
    <source>
        <strain evidence="2 3">S</strain>
    </source>
</reference>
<organism evidence="2 3">
    <name type="scientific">Teladorsagia circumcincta</name>
    <name type="common">Brown stomach worm</name>
    <name type="synonym">Ostertagia circumcincta</name>
    <dbReference type="NCBI Taxonomy" id="45464"/>
    <lineage>
        <taxon>Eukaryota</taxon>
        <taxon>Metazoa</taxon>
        <taxon>Ecdysozoa</taxon>
        <taxon>Nematoda</taxon>
        <taxon>Chromadorea</taxon>
        <taxon>Rhabditida</taxon>
        <taxon>Rhabditina</taxon>
        <taxon>Rhabditomorpha</taxon>
        <taxon>Strongyloidea</taxon>
        <taxon>Trichostrongylidae</taxon>
        <taxon>Teladorsagia</taxon>
    </lineage>
</organism>
<gene>
    <name evidence="2" type="ORF">TELCIR_06978</name>
</gene>
<sequence length="94" mass="11004">KEKPHKPKTRKTDDDSWKKYRKSREAKTQCPERSLSDEMESALRSAADMERRKKAAEEKCVCSKCFTFVELASSNYFVVLLGNTEPWKRKLNSE</sequence>
<dbReference type="Proteomes" id="UP000230423">
    <property type="component" value="Unassembled WGS sequence"/>
</dbReference>
<protein>
    <submittedName>
        <fullName evidence="2">Uncharacterized protein</fullName>
    </submittedName>
</protein>
<feature type="compositionally biased region" description="Basic and acidic residues" evidence="1">
    <location>
        <begin position="10"/>
        <end position="27"/>
    </location>
</feature>
<evidence type="ECO:0000313" key="2">
    <source>
        <dbReference type="EMBL" id="PIO71132.1"/>
    </source>
</evidence>
<evidence type="ECO:0000313" key="3">
    <source>
        <dbReference type="Proteomes" id="UP000230423"/>
    </source>
</evidence>
<evidence type="ECO:0000256" key="1">
    <source>
        <dbReference type="SAM" id="MobiDB-lite"/>
    </source>
</evidence>